<reference evidence="2" key="2">
    <citation type="submission" date="2012-05" db="EMBL/GenBank/DDBJ databases">
        <title>The Genome Annotation of Fusarium oxysporum Cotton.</title>
        <authorList>
            <consortium name="The Broad Institute Genomics Platform"/>
            <person name="Ma L.-J."/>
            <person name="Corby-Kistler H."/>
            <person name="Broz K."/>
            <person name="Gale L.R."/>
            <person name="Jonkers W."/>
            <person name="O'Donnell K."/>
            <person name="Ploetz R."/>
            <person name="Steinberg C."/>
            <person name="Schwartz D.C."/>
            <person name="VanEtten H."/>
            <person name="Zhou S."/>
            <person name="Young S.K."/>
            <person name="Zeng Q."/>
            <person name="Gargeya S."/>
            <person name="Fitzgerald M."/>
            <person name="Abouelleil A."/>
            <person name="Alvarado L."/>
            <person name="Chapman S.B."/>
            <person name="Gainer-Dewar J."/>
            <person name="Goldberg J."/>
            <person name="Griggs A."/>
            <person name="Gujja S."/>
            <person name="Hansen M."/>
            <person name="Howarth C."/>
            <person name="Imamovic A."/>
            <person name="Ireland A."/>
            <person name="Larimer J."/>
            <person name="McCowan C."/>
            <person name="Murphy C."/>
            <person name="Pearson M."/>
            <person name="Poon T.W."/>
            <person name="Priest M."/>
            <person name="Roberts A."/>
            <person name="Saif S."/>
            <person name="Shea T."/>
            <person name="Sykes S."/>
            <person name="Wortman J."/>
            <person name="Nusbaum C."/>
            <person name="Birren B."/>
        </authorList>
    </citation>
    <scope>NUCLEOTIDE SEQUENCE</scope>
    <source>
        <strain evidence="2">25433</strain>
    </source>
</reference>
<sequence>MNTTNNDPQAARRPGRPLAAEIDESLVPIIETVLQRYRAITLDAMTDILQDGDSLINDDWDQADEDEIEAKWQRSERKKSSDHVGTRKKNDDPLRDLWRVCVRFFKQTPPVLFSPYNRLQFVHPYPNDVNSGSFTIKVR</sequence>
<proteinExistence type="predicted"/>
<dbReference type="AlphaFoldDB" id="X0LK11"/>
<dbReference type="OrthoDB" id="5075942at2759"/>
<evidence type="ECO:0000313" key="2">
    <source>
        <dbReference type="EMBL" id="EXM26243.1"/>
    </source>
</evidence>
<evidence type="ECO:0000256" key="1">
    <source>
        <dbReference type="SAM" id="MobiDB-lite"/>
    </source>
</evidence>
<protein>
    <submittedName>
        <fullName evidence="2">Uncharacterized protein</fullName>
    </submittedName>
</protein>
<gene>
    <name evidence="2" type="ORF">FOTG_07260</name>
</gene>
<reference evidence="2" key="1">
    <citation type="submission" date="2011-11" db="EMBL/GenBank/DDBJ databases">
        <title>The Genome Sequence of Fusarium oxysporum Cotton.</title>
        <authorList>
            <consortium name="The Broad Institute Genome Sequencing Platform"/>
            <person name="Ma L.-J."/>
            <person name="Gale L.R."/>
            <person name="Schwartz D.C."/>
            <person name="Zhou S."/>
            <person name="Corby-Kistler H."/>
            <person name="Young S.K."/>
            <person name="Zeng Q."/>
            <person name="Gargeya S."/>
            <person name="Fitzgerald M."/>
            <person name="Haas B."/>
            <person name="Abouelleil A."/>
            <person name="Alvarado L."/>
            <person name="Arachchi H.M."/>
            <person name="Berlin A."/>
            <person name="Brown A."/>
            <person name="Chapman S.B."/>
            <person name="Chen Z."/>
            <person name="Dunbar C."/>
            <person name="Freedman E."/>
            <person name="Gearin G."/>
            <person name="Goldberg J."/>
            <person name="Griggs A."/>
            <person name="Gujja S."/>
            <person name="Heiman D."/>
            <person name="Howarth C."/>
            <person name="Larson L."/>
            <person name="Lui A."/>
            <person name="MacDonald P.J.P."/>
            <person name="Montmayeur A."/>
            <person name="Murphy C."/>
            <person name="Neiman D."/>
            <person name="Pearson M."/>
            <person name="Priest M."/>
            <person name="Roberts A."/>
            <person name="Saif S."/>
            <person name="Shea T."/>
            <person name="Shenoy N."/>
            <person name="Sisk P."/>
            <person name="Stolte C."/>
            <person name="Sykes S."/>
            <person name="Wortman J."/>
            <person name="Nusbaum C."/>
            <person name="Birren B."/>
        </authorList>
    </citation>
    <scope>NUCLEOTIDE SEQUENCE [LARGE SCALE GENOMIC DNA]</scope>
    <source>
        <strain evidence="2">25433</strain>
    </source>
</reference>
<dbReference type="HOGENOM" id="CLU_1845203_0_0_1"/>
<dbReference type="Proteomes" id="UP000030701">
    <property type="component" value="Unassembled WGS sequence"/>
</dbReference>
<feature type="region of interest" description="Disordered" evidence="1">
    <location>
        <begin position="71"/>
        <end position="91"/>
    </location>
</feature>
<name>X0LK11_FUSOX</name>
<organism evidence="2">
    <name type="scientific">Fusarium oxysporum f. sp. vasinfectum 25433</name>
    <dbReference type="NCBI Taxonomy" id="1089449"/>
    <lineage>
        <taxon>Eukaryota</taxon>
        <taxon>Fungi</taxon>
        <taxon>Dikarya</taxon>
        <taxon>Ascomycota</taxon>
        <taxon>Pezizomycotina</taxon>
        <taxon>Sordariomycetes</taxon>
        <taxon>Hypocreomycetidae</taxon>
        <taxon>Hypocreales</taxon>
        <taxon>Nectriaceae</taxon>
        <taxon>Fusarium</taxon>
        <taxon>Fusarium oxysporum species complex</taxon>
    </lineage>
</organism>
<accession>X0LK11</accession>
<dbReference type="EMBL" id="JH657931">
    <property type="protein sequence ID" value="EXM26243.1"/>
    <property type="molecule type" value="Genomic_DNA"/>
</dbReference>